<dbReference type="SUPFAM" id="SSF49309">
    <property type="entry name" value="Transglutaminase, two C-terminal domains"/>
    <property type="match status" value="3"/>
</dbReference>
<dbReference type="Gene3D" id="3.90.260.10">
    <property type="entry name" value="Transglutaminase-like"/>
    <property type="match status" value="1"/>
</dbReference>
<feature type="domain" description="Transglutaminase-like" evidence="3">
    <location>
        <begin position="293"/>
        <end position="386"/>
    </location>
</feature>
<accession>A0ABM0GVK0</accession>
<dbReference type="InterPro" id="IPR001102">
    <property type="entry name" value="Transglutaminase_N"/>
</dbReference>
<dbReference type="PIRSF" id="PIRSF000459">
    <property type="entry name" value="TGM_EBP42"/>
    <property type="match status" value="1"/>
</dbReference>
<dbReference type="PANTHER" id="PTHR11590">
    <property type="entry name" value="PROTEIN-GLUTAMINE GAMMA-GLUTAMYLTRANSFERASE"/>
    <property type="match status" value="1"/>
</dbReference>
<keyword evidence="4" id="KW-1185">Reference proteome</keyword>
<evidence type="ECO:0000256" key="2">
    <source>
        <dbReference type="SAM" id="MobiDB-lite"/>
    </source>
</evidence>
<comment type="similarity">
    <text evidence="1">Belongs to the transglutaminase superfamily. Transglutaminase family.</text>
</comment>
<proteinExistence type="inferred from homology"/>
<dbReference type="InterPro" id="IPR002931">
    <property type="entry name" value="Transglutaminase-like"/>
</dbReference>
<gene>
    <name evidence="5" type="primary">LOC100378924</name>
</gene>
<dbReference type="SMART" id="SM00460">
    <property type="entry name" value="TGc"/>
    <property type="match status" value="1"/>
</dbReference>
<dbReference type="Proteomes" id="UP000694865">
    <property type="component" value="Unplaced"/>
</dbReference>
<dbReference type="InterPro" id="IPR036985">
    <property type="entry name" value="Transglutaminase-like_sf"/>
</dbReference>
<dbReference type="RefSeq" id="XP_002738255.1">
    <property type="nucleotide sequence ID" value="XM_002738209.2"/>
</dbReference>
<reference evidence="5" key="1">
    <citation type="submission" date="2025-08" db="UniProtKB">
        <authorList>
            <consortium name="RefSeq"/>
        </authorList>
    </citation>
    <scope>IDENTIFICATION</scope>
    <source>
        <tissue evidence="5">Testes</tissue>
    </source>
</reference>
<dbReference type="Pfam" id="PF01841">
    <property type="entry name" value="Transglut_core"/>
    <property type="match status" value="1"/>
</dbReference>
<dbReference type="PANTHER" id="PTHR11590:SF40">
    <property type="entry name" value="HEMOCYTE PROTEIN-GLUTAMINE GAMMA-GLUTAMYLTRANSFERASE-LIKE PROTEIN"/>
    <property type="match status" value="1"/>
</dbReference>
<feature type="compositionally biased region" description="Low complexity" evidence="2">
    <location>
        <begin position="17"/>
        <end position="29"/>
    </location>
</feature>
<dbReference type="SUPFAM" id="SSF54001">
    <property type="entry name" value="Cysteine proteinases"/>
    <property type="match status" value="1"/>
</dbReference>
<dbReference type="InterPro" id="IPR013783">
    <property type="entry name" value="Ig-like_fold"/>
</dbReference>
<dbReference type="InterPro" id="IPR038765">
    <property type="entry name" value="Papain-like_cys_pep_sf"/>
</dbReference>
<evidence type="ECO:0000256" key="1">
    <source>
        <dbReference type="ARBA" id="ARBA00005968"/>
    </source>
</evidence>
<dbReference type="GeneID" id="100378924"/>
<protein>
    <submittedName>
        <fullName evidence="5">Protein-glutamine gamma-glutamyltransferase K-like</fullName>
    </submittedName>
</protein>
<dbReference type="Gene3D" id="2.60.40.10">
    <property type="entry name" value="Immunoglobulins"/>
    <property type="match status" value="3"/>
</dbReference>
<name>A0ABM0GVK0_SACKO</name>
<dbReference type="SUPFAM" id="SSF81296">
    <property type="entry name" value="E set domains"/>
    <property type="match status" value="1"/>
</dbReference>
<dbReference type="Pfam" id="PF00868">
    <property type="entry name" value="Transglut_N"/>
    <property type="match status" value="1"/>
</dbReference>
<dbReference type="Pfam" id="PF00927">
    <property type="entry name" value="Transglut_C"/>
    <property type="match status" value="1"/>
</dbReference>
<dbReference type="InterPro" id="IPR036238">
    <property type="entry name" value="Transglutaminase_C_sf"/>
</dbReference>
<evidence type="ECO:0000313" key="5">
    <source>
        <dbReference type="RefSeq" id="XP_002738255.1"/>
    </source>
</evidence>
<dbReference type="InterPro" id="IPR014756">
    <property type="entry name" value="Ig_E-set"/>
</dbReference>
<feature type="region of interest" description="Disordered" evidence="2">
    <location>
        <begin position="1"/>
        <end position="29"/>
    </location>
</feature>
<feature type="compositionally biased region" description="Polar residues" evidence="2">
    <location>
        <begin position="1"/>
        <end position="16"/>
    </location>
</feature>
<evidence type="ECO:0000259" key="3">
    <source>
        <dbReference type="SMART" id="SM00460"/>
    </source>
</evidence>
<dbReference type="InterPro" id="IPR008958">
    <property type="entry name" value="Transglutaminase_C"/>
</dbReference>
<dbReference type="InterPro" id="IPR050779">
    <property type="entry name" value="Transglutaminase"/>
</dbReference>
<evidence type="ECO:0000313" key="4">
    <source>
        <dbReference type="Proteomes" id="UP000694865"/>
    </source>
</evidence>
<organism evidence="4 5">
    <name type="scientific">Saccoglossus kowalevskii</name>
    <name type="common">Acorn worm</name>
    <dbReference type="NCBI Taxonomy" id="10224"/>
    <lineage>
        <taxon>Eukaryota</taxon>
        <taxon>Metazoa</taxon>
        <taxon>Hemichordata</taxon>
        <taxon>Enteropneusta</taxon>
        <taxon>Harrimaniidae</taxon>
        <taxon>Saccoglossus</taxon>
    </lineage>
</organism>
<dbReference type="InterPro" id="IPR023608">
    <property type="entry name" value="Transglutaminase_animal"/>
</dbReference>
<sequence length="763" mass="85203">MDATSDSPSPVNVSEGSTSSAGLVSESSSATAVRAEKDIKVVSVNLKTEHNAKCHHTEEYEVPNLIVRRGQQFDIVVQFNQPVNLDEHTINIEVHLGEKPSVLRATKLKIPLGGENLTKWKIKIQKQSDNMVALVIIPPATGIVGRFTLCVSKTIPGKTVLLWQSKTAYLLYNPWCEADSVYLDDEKQREEYVLNDTGFIYVGSCRNPSPRPWNFGQFDDAVLEASFYLLEQGIRIHERNNPLMVTRRISAMTNCQDDSGVLVGNWSGDYEGGSSPCDWLGSVAILEQYMKTKRPVCYGQCWVFSGLTTTVLRCLGIPTRSVTNFSSAHDTDRSMTIDNFWDENFEAIEHLNSDSVWNFHVWNECWMTRPDLPHGFGGWQLLDGTPQETSDGIYQTGPASLAAVKEGHVYYNYDTEFAFAEVNADKVHWVASLDANQEVESLVKVRTERRSVGRFVLTKAVGVKRSENVTCLYKYPEGSDKERLSVHHACSHGSRPETYITDKELVDVDCDIIVKDVVKIGEDFDVIVKVTNQSDEKCTVDIRVSCHVCRYTGIVIKKCKEMKFDGVVVEPKSSSECTLKLCCMDYRDLLVEHASMKIYVIGRVAETKQIFAEQDDFSLQTPELNLQLQNPNSSPKVGKEFNVVVSFKNDLGKVLTGGTFSLEGPGIQKTMTLPYRSPSVCQTESQISRFSLVLKFFTSILYETRPPPPSDIKPNETGSVTFTLTPKKAGFRRILANLHCKELTGVNGFLDLDVLPADEAAGP</sequence>